<proteinExistence type="inferred from homology"/>
<evidence type="ECO:0000256" key="9">
    <source>
        <dbReference type="ARBA" id="ARBA00023002"/>
    </source>
</evidence>
<keyword evidence="6 13" id="KW-0964">Secreted</keyword>
<dbReference type="InterPro" id="IPR008972">
    <property type="entry name" value="Cupredoxin"/>
</dbReference>
<dbReference type="AlphaFoldDB" id="A0AAV0MBY4"/>
<dbReference type="InterPro" id="IPR017761">
    <property type="entry name" value="Laccase"/>
</dbReference>
<evidence type="ECO:0000256" key="4">
    <source>
        <dbReference type="ARBA" id="ARBA00012297"/>
    </source>
</evidence>
<dbReference type="CDD" id="cd13875">
    <property type="entry name" value="CuRO_2_LCC_plant"/>
    <property type="match status" value="1"/>
</dbReference>
<dbReference type="InterPro" id="IPR011707">
    <property type="entry name" value="Cu-oxidase-like_N"/>
</dbReference>
<feature type="domain" description="Plastocyanin-like" evidence="16">
    <location>
        <begin position="33"/>
        <end position="147"/>
    </location>
</feature>
<keyword evidence="5 13" id="KW-0052">Apoplast</keyword>
<keyword evidence="10 13" id="KW-0186">Copper</keyword>
<dbReference type="InterPro" id="IPR045087">
    <property type="entry name" value="Cu-oxidase_fam"/>
</dbReference>
<dbReference type="InterPro" id="IPR002355">
    <property type="entry name" value="Cu_oxidase_Cu_BS"/>
</dbReference>
<evidence type="ECO:0000256" key="13">
    <source>
        <dbReference type="RuleBase" id="RU361119"/>
    </source>
</evidence>
<feature type="domain" description="Plastocyanin-like" evidence="14">
    <location>
        <begin position="160"/>
        <end position="308"/>
    </location>
</feature>
<evidence type="ECO:0000256" key="6">
    <source>
        <dbReference type="ARBA" id="ARBA00022525"/>
    </source>
</evidence>
<dbReference type="Proteomes" id="UP001154282">
    <property type="component" value="Unassembled WGS sequence"/>
</dbReference>
<accession>A0AAV0MBY4</accession>
<dbReference type="GO" id="GO:0048046">
    <property type="term" value="C:apoplast"/>
    <property type="evidence" value="ECO:0007669"/>
    <property type="project" value="UniProtKB-SubCell"/>
</dbReference>
<evidence type="ECO:0000256" key="12">
    <source>
        <dbReference type="ARBA" id="ARBA00023185"/>
    </source>
</evidence>
<evidence type="ECO:0000256" key="3">
    <source>
        <dbReference type="ARBA" id="ARBA00010609"/>
    </source>
</evidence>
<feature type="domain" description="Plastocyanin-like" evidence="15">
    <location>
        <begin position="407"/>
        <end position="540"/>
    </location>
</feature>
<protein>
    <recommendedName>
        <fullName evidence="4 13">Laccase</fullName>
        <ecNumber evidence="4 13">1.10.3.2</ecNumber>
    </recommendedName>
    <alternativeName>
        <fullName evidence="13">Benzenediol:oxygen oxidoreductase</fullName>
    </alternativeName>
    <alternativeName>
        <fullName evidence="13">Diphenol oxidase</fullName>
    </alternativeName>
    <alternativeName>
        <fullName evidence="13">Urishiol oxidase</fullName>
    </alternativeName>
</protein>
<dbReference type="InterPro" id="IPR034288">
    <property type="entry name" value="CuRO_1_LCC"/>
</dbReference>
<keyword evidence="18" id="KW-1185">Reference proteome</keyword>
<dbReference type="PANTHER" id="PTHR11709:SF317">
    <property type="entry name" value="LACCASE"/>
    <property type="match status" value="1"/>
</dbReference>
<evidence type="ECO:0000256" key="11">
    <source>
        <dbReference type="ARBA" id="ARBA00023180"/>
    </source>
</evidence>
<reference evidence="17" key="1">
    <citation type="submission" date="2022-08" db="EMBL/GenBank/DDBJ databases">
        <authorList>
            <person name="Gutierrez-Valencia J."/>
        </authorList>
    </citation>
    <scope>NUCLEOTIDE SEQUENCE</scope>
</reference>
<keyword evidence="13" id="KW-0732">Signal</keyword>
<comment type="cofactor">
    <cofactor evidence="13">
        <name>Cu cation</name>
        <dbReference type="ChEBI" id="CHEBI:23378"/>
    </cofactor>
    <text evidence="13">Binds 4 Cu cations per monomer.</text>
</comment>
<evidence type="ECO:0000256" key="5">
    <source>
        <dbReference type="ARBA" id="ARBA00022523"/>
    </source>
</evidence>
<evidence type="ECO:0000259" key="16">
    <source>
        <dbReference type="Pfam" id="PF07732"/>
    </source>
</evidence>
<evidence type="ECO:0000259" key="14">
    <source>
        <dbReference type="Pfam" id="PF00394"/>
    </source>
</evidence>
<comment type="subcellular location">
    <subcellularLocation>
        <location evidence="2 13">Secreted</location>
        <location evidence="2 13">Extracellular space</location>
        <location evidence="2 13">Apoplast</location>
    </subcellularLocation>
</comment>
<dbReference type="InterPro" id="IPR001117">
    <property type="entry name" value="Cu-oxidase_2nd"/>
</dbReference>
<dbReference type="InterPro" id="IPR034285">
    <property type="entry name" value="CuRO_2_LCC"/>
</dbReference>
<gene>
    <name evidence="17" type="ORF">LITE_LOCUS27712</name>
</gene>
<dbReference type="GO" id="GO:0046274">
    <property type="term" value="P:lignin catabolic process"/>
    <property type="evidence" value="ECO:0007669"/>
    <property type="project" value="UniProtKB-KW"/>
</dbReference>
<feature type="signal peptide" evidence="13">
    <location>
        <begin position="1"/>
        <end position="24"/>
    </location>
</feature>
<evidence type="ECO:0000313" key="18">
    <source>
        <dbReference type="Proteomes" id="UP001154282"/>
    </source>
</evidence>
<dbReference type="Pfam" id="PF07732">
    <property type="entry name" value="Cu-oxidase_3"/>
    <property type="match status" value="1"/>
</dbReference>
<comment type="similarity">
    <text evidence="3 13">Belongs to the multicopper oxidase family.</text>
</comment>
<dbReference type="InterPro" id="IPR033138">
    <property type="entry name" value="Cu_oxidase_CS"/>
</dbReference>
<keyword evidence="11" id="KW-0325">Glycoprotein</keyword>
<evidence type="ECO:0000313" key="17">
    <source>
        <dbReference type="EMBL" id="CAI0443509.1"/>
    </source>
</evidence>
<dbReference type="NCBIfam" id="TIGR03389">
    <property type="entry name" value="laccase"/>
    <property type="match status" value="1"/>
</dbReference>
<dbReference type="EC" id="1.10.3.2" evidence="4 13"/>
<keyword evidence="12 13" id="KW-0439">Lignin degradation</keyword>
<evidence type="ECO:0000256" key="7">
    <source>
        <dbReference type="ARBA" id="ARBA00022723"/>
    </source>
</evidence>
<evidence type="ECO:0000256" key="1">
    <source>
        <dbReference type="ARBA" id="ARBA00000349"/>
    </source>
</evidence>
<dbReference type="CDD" id="cd13897">
    <property type="entry name" value="CuRO_3_LCC_plant"/>
    <property type="match status" value="1"/>
</dbReference>
<organism evidence="17 18">
    <name type="scientific">Linum tenue</name>
    <dbReference type="NCBI Taxonomy" id="586396"/>
    <lineage>
        <taxon>Eukaryota</taxon>
        <taxon>Viridiplantae</taxon>
        <taxon>Streptophyta</taxon>
        <taxon>Embryophyta</taxon>
        <taxon>Tracheophyta</taxon>
        <taxon>Spermatophyta</taxon>
        <taxon>Magnoliopsida</taxon>
        <taxon>eudicotyledons</taxon>
        <taxon>Gunneridae</taxon>
        <taxon>Pentapetalae</taxon>
        <taxon>rosids</taxon>
        <taxon>fabids</taxon>
        <taxon>Malpighiales</taxon>
        <taxon>Linaceae</taxon>
        <taxon>Linum</taxon>
    </lineage>
</organism>
<feature type="chain" id="PRO_5043088848" description="Laccase" evidence="13">
    <location>
        <begin position="25"/>
        <end position="557"/>
    </location>
</feature>
<dbReference type="InterPro" id="IPR011706">
    <property type="entry name" value="Cu-oxidase_C"/>
</dbReference>
<keyword evidence="8 13" id="KW-0677">Repeat</keyword>
<dbReference type="PROSITE" id="PS00080">
    <property type="entry name" value="MULTICOPPER_OXIDASE2"/>
    <property type="match status" value="1"/>
</dbReference>
<dbReference type="GO" id="GO:0052716">
    <property type="term" value="F:hydroquinone:oxygen oxidoreductase activity"/>
    <property type="evidence" value="ECO:0007669"/>
    <property type="project" value="UniProtKB-EC"/>
</dbReference>
<dbReference type="SUPFAM" id="SSF49503">
    <property type="entry name" value="Cupredoxins"/>
    <property type="match status" value="3"/>
</dbReference>
<dbReference type="GO" id="GO:0005507">
    <property type="term" value="F:copper ion binding"/>
    <property type="evidence" value="ECO:0007669"/>
    <property type="project" value="InterPro"/>
</dbReference>
<evidence type="ECO:0000256" key="8">
    <source>
        <dbReference type="ARBA" id="ARBA00022737"/>
    </source>
</evidence>
<keyword evidence="9 13" id="KW-0560">Oxidoreductase</keyword>
<keyword evidence="7 13" id="KW-0479">Metal-binding</keyword>
<evidence type="ECO:0000256" key="10">
    <source>
        <dbReference type="ARBA" id="ARBA00023008"/>
    </source>
</evidence>
<sequence>MGDSRFRSMLLLVIVVLVPASVHSAVRKYTFNVVSTNTTRLCSSKSVVSINGKVPGPTLYAREGDNVLVRVHNHVPNNITIHWHGVRQLRTGWSDGPAYVTQCPIQSGQSFLYNFTLTGQRGTLLWHAHISWLRATVYGAIVILPKKGVPYPFPKPDGEKVIVLGEWWRADVESVVKQATMTGLPPNISDSHTINGHPGPVAGCPSSAGYSLQVASGKTYLLRIVNAAVNDELFLKIAGHKLTVVETDAAYTKPFTTDTIFLGPGQTTNALLTADQTAGKYTIAVSPFMDTVVPVDNVTAVGFLRYKGIQPFSPPHLTATPPINATAVTAAFASGLRSLNSPNYPAAVPQTVDHSLLFAIGVGVNPCPTCVNGTKTVADINNVSFVLPTVALLQAHYFKLQGIFTDDFPANPPSPYNYTGNPPANLQTTNGTKVYRLGFNETVEVVLQGTSLIAPESHPIHLHGFNFFVVGKGLGNFDKGKDPSSFNLVDPVERNTMSVPTAGWTAIRFRADNPGVWFLHCHLEVHTTWGLKMAFVVENGKGPNESILPPPPDLPQC</sequence>
<dbReference type="Pfam" id="PF00394">
    <property type="entry name" value="Cu-oxidase"/>
    <property type="match status" value="1"/>
</dbReference>
<dbReference type="Gene3D" id="2.60.40.420">
    <property type="entry name" value="Cupredoxins - blue copper proteins"/>
    <property type="match status" value="3"/>
</dbReference>
<dbReference type="PROSITE" id="PS00079">
    <property type="entry name" value="MULTICOPPER_OXIDASE1"/>
    <property type="match status" value="1"/>
</dbReference>
<comment type="function">
    <text evidence="13">Lignin degradation and detoxification of lignin-derived products.</text>
</comment>
<comment type="catalytic activity">
    <reaction evidence="1 13">
        <text>4 hydroquinone + O2 = 4 benzosemiquinone + 2 H2O</text>
        <dbReference type="Rhea" id="RHEA:11276"/>
        <dbReference type="ChEBI" id="CHEBI:15377"/>
        <dbReference type="ChEBI" id="CHEBI:15379"/>
        <dbReference type="ChEBI" id="CHEBI:17594"/>
        <dbReference type="ChEBI" id="CHEBI:17977"/>
        <dbReference type="EC" id="1.10.3.2"/>
    </reaction>
</comment>
<evidence type="ECO:0000259" key="15">
    <source>
        <dbReference type="Pfam" id="PF07731"/>
    </source>
</evidence>
<dbReference type="FunFam" id="2.60.40.420:FF:000049">
    <property type="entry name" value="Laccase"/>
    <property type="match status" value="1"/>
</dbReference>
<dbReference type="InterPro" id="IPR034289">
    <property type="entry name" value="CuRO_3_LCC"/>
</dbReference>
<evidence type="ECO:0000256" key="2">
    <source>
        <dbReference type="ARBA" id="ARBA00004271"/>
    </source>
</evidence>
<comment type="caution">
    <text evidence="17">The sequence shown here is derived from an EMBL/GenBank/DDBJ whole genome shotgun (WGS) entry which is preliminary data.</text>
</comment>
<dbReference type="CDD" id="cd13849">
    <property type="entry name" value="CuRO_1_LCC_plant"/>
    <property type="match status" value="1"/>
</dbReference>
<dbReference type="PANTHER" id="PTHR11709">
    <property type="entry name" value="MULTI-COPPER OXIDASE"/>
    <property type="match status" value="1"/>
</dbReference>
<dbReference type="FunFam" id="2.60.40.420:FF:000062">
    <property type="entry name" value="Laccase"/>
    <property type="match status" value="1"/>
</dbReference>
<name>A0AAV0MBY4_9ROSI</name>
<dbReference type="EMBL" id="CAMGYJ010000007">
    <property type="protein sequence ID" value="CAI0443509.1"/>
    <property type="molecule type" value="Genomic_DNA"/>
</dbReference>
<dbReference type="Pfam" id="PF07731">
    <property type="entry name" value="Cu-oxidase_2"/>
    <property type="match status" value="1"/>
</dbReference>